<protein>
    <recommendedName>
        <fullName evidence="2">RING-type E3 ubiquitin transferase</fullName>
        <ecNumber evidence="2">2.3.2.27</ecNumber>
    </recommendedName>
</protein>
<accession>A0ABD3DQU5</accession>
<dbReference type="Gene3D" id="3.30.40.10">
    <property type="entry name" value="Zinc/RING finger domain, C3HC4 (zinc finger)"/>
    <property type="match status" value="1"/>
</dbReference>
<comment type="caution">
    <text evidence="11">The sequence shown here is derived from an EMBL/GenBank/DDBJ whole genome shotgun (WGS) entry which is preliminary data.</text>
</comment>
<organism evidence="11 12">
    <name type="scientific">Castilleja foliolosa</name>
    <dbReference type="NCBI Taxonomy" id="1961234"/>
    <lineage>
        <taxon>Eukaryota</taxon>
        <taxon>Viridiplantae</taxon>
        <taxon>Streptophyta</taxon>
        <taxon>Embryophyta</taxon>
        <taxon>Tracheophyta</taxon>
        <taxon>Spermatophyta</taxon>
        <taxon>Magnoliopsida</taxon>
        <taxon>eudicotyledons</taxon>
        <taxon>Gunneridae</taxon>
        <taxon>Pentapetalae</taxon>
        <taxon>asterids</taxon>
        <taxon>lamiids</taxon>
        <taxon>Lamiales</taxon>
        <taxon>Orobanchaceae</taxon>
        <taxon>Pedicularideae</taxon>
        <taxon>Castillejinae</taxon>
        <taxon>Castilleja</taxon>
    </lineage>
</organism>
<evidence type="ECO:0000256" key="9">
    <source>
        <dbReference type="SAM" id="MobiDB-lite"/>
    </source>
</evidence>
<dbReference type="InterPro" id="IPR001841">
    <property type="entry name" value="Znf_RING"/>
</dbReference>
<evidence type="ECO:0000256" key="7">
    <source>
        <dbReference type="ARBA" id="ARBA00022833"/>
    </source>
</evidence>
<evidence type="ECO:0000256" key="2">
    <source>
        <dbReference type="ARBA" id="ARBA00012483"/>
    </source>
</evidence>
<reference evidence="12" key="1">
    <citation type="journal article" date="2024" name="IScience">
        <title>Strigolactones Initiate the Formation of Haustorium-like Structures in Castilleja.</title>
        <authorList>
            <person name="Buerger M."/>
            <person name="Peterson D."/>
            <person name="Chory J."/>
        </authorList>
    </citation>
    <scope>NUCLEOTIDE SEQUENCE [LARGE SCALE GENOMIC DNA]</scope>
</reference>
<dbReference type="Proteomes" id="UP001632038">
    <property type="component" value="Unassembled WGS sequence"/>
</dbReference>
<keyword evidence="12" id="KW-1185">Reference proteome</keyword>
<evidence type="ECO:0000313" key="11">
    <source>
        <dbReference type="EMBL" id="KAL3644600.1"/>
    </source>
</evidence>
<proteinExistence type="predicted"/>
<keyword evidence="5 8" id="KW-0863">Zinc-finger</keyword>
<keyword evidence="7" id="KW-0862">Zinc</keyword>
<dbReference type="EC" id="2.3.2.27" evidence="2"/>
<evidence type="ECO:0000256" key="8">
    <source>
        <dbReference type="PROSITE-ProRule" id="PRU00175"/>
    </source>
</evidence>
<dbReference type="SUPFAM" id="SSF57850">
    <property type="entry name" value="RING/U-box"/>
    <property type="match status" value="1"/>
</dbReference>
<dbReference type="Pfam" id="PF13639">
    <property type="entry name" value="zf-RING_2"/>
    <property type="match status" value="1"/>
</dbReference>
<keyword evidence="6" id="KW-0833">Ubl conjugation pathway</keyword>
<dbReference type="InterPro" id="IPR013083">
    <property type="entry name" value="Znf_RING/FYVE/PHD"/>
</dbReference>
<name>A0ABD3DQU5_9LAMI</name>
<dbReference type="PANTHER" id="PTHR46463:SF38">
    <property type="entry name" value="RING_U-BOX SUPERFAMILY PROTEIN-RELATED"/>
    <property type="match status" value="1"/>
</dbReference>
<feature type="region of interest" description="Disordered" evidence="9">
    <location>
        <begin position="54"/>
        <end position="93"/>
    </location>
</feature>
<feature type="domain" description="RING-type" evidence="10">
    <location>
        <begin position="115"/>
        <end position="153"/>
    </location>
</feature>
<keyword evidence="3" id="KW-0808">Transferase</keyword>
<sequence length="172" mass="19552">MGALCCCFNVHDEQNNNNPSNNASSNNCWLPKWFFQKFTTKHNQQARASSNSGIALINNPSDADASHNNVGPTQEIGTSRSRVQPEPSEQSDDHIRVDKDSRNLYPSIDDEEESCSTCFEEYDEENPKTILKCSHHYHLSCIYEWMERSVTCPTFDAVPGFELSLWTTLREA</sequence>
<evidence type="ECO:0000256" key="6">
    <source>
        <dbReference type="ARBA" id="ARBA00022786"/>
    </source>
</evidence>
<dbReference type="GO" id="GO:0008270">
    <property type="term" value="F:zinc ion binding"/>
    <property type="evidence" value="ECO:0007669"/>
    <property type="project" value="UniProtKB-KW"/>
</dbReference>
<evidence type="ECO:0000256" key="5">
    <source>
        <dbReference type="ARBA" id="ARBA00022771"/>
    </source>
</evidence>
<evidence type="ECO:0000259" key="10">
    <source>
        <dbReference type="PROSITE" id="PS50089"/>
    </source>
</evidence>
<dbReference type="AlphaFoldDB" id="A0ABD3DQU5"/>
<dbReference type="GO" id="GO:0061630">
    <property type="term" value="F:ubiquitin protein ligase activity"/>
    <property type="evidence" value="ECO:0007669"/>
    <property type="project" value="UniProtKB-EC"/>
</dbReference>
<dbReference type="PANTHER" id="PTHR46463">
    <property type="entry name" value="ZINC FINGER, RING/FYVE/PHD-TYPE"/>
    <property type="match status" value="1"/>
</dbReference>
<feature type="compositionally biased region" description="Polar residues" evidence="9">
    <location>
        <begin position="54"/>
        <end position="82"/>
    </location>
</feature>
<gene>
    <name evidence="11" type="ORF">CASFOL_009780</name>
</gene>
<comment type="catalytic activity">
    <reaction evidence="1">
        <text>S-ubiquitinyl-[E2 ubiquitin-conjugating enzyme]-L-cysteine + [acceptor protein]-L-lysine = [E2 ubiquitin-conjugating enzyme]-L-cysteine + N(6)-ubiquitinyl-[acceptor protein]-L-lysine.</text>
        <dbReference type="EC" id="2.3.2.27"/>
    </reaction>
</comment>
<evidence type="ECO:0000256" key="3">
    <source>
        <dbReference type="ARBA" id="ARBA00022679"/>
    </source>
</evidence>
<evidence type="ECO:0000256" key="4">
    <source>
        <dbReference type="ARBA" id="ARBA00022723"/>
    </source>
</evidence>
<evidence type="ECO:0000313" key="12">
    <source>
        <dbReference type="Proteomes" id="UP001632038"/>
    </source>
</evidence>
<dbReference type="PROSITE" id="PS50089">
    <property type="entry name" value="ZF_RING_2"/>
    <property type="match status" value="1"/>
</dbReference>
<dbReference type="EMBL" id="JAVIJP010000013">
    <property type="protein sequence ID" value="KAL3644600.1"/>
    <property type="molecule type" value="Genomic_DNA"/>
</dbReference>
<evidence type="ECO:0000256" key="1">
    <source>
        <dbReference type="ARBA" id="ARBA00000900"/>
    </source>
</evidence>
<keyword evidence="4" id="KW-0479">Metal-binding</keyword>